<organism evidence="1">
    <name type="scientific">marine sediment metagenome</name>
    <dbReference type="NCBI Taxonomy" id="412755"/>
    <lineage>
        <taxon>unclassified sequences</taxon>
        <taxon>metagenomes</taxon>
        <taxon>ecological metagenomes</taxon>
    </lineage>
</organism>
<reference evidence="1" key="1">
    <citation type="journal article" date="2015" name="Nature">
        <title>Complex archaea that bridge the gap between prokaryotes and eukaryotes.</title>
        <authorList>
            <person name="Spang A."/>
            <person name="Saw J.H."/>
            <person name="Jorgensen S.L."/>
            <person name="Zaremba-Niedzwiedzka K."/>
            <person name="Martijn J."/>
            <person name="Lind A.E."/>
            <person name="van Eijk R."/>
            <person name="Schleper C."/>
            <person name="Guy L."/>
            <person name="Ettema T.J."/>
        </authorList>
    </citation>
    <scope>NUCLEOTIDE SEQUENCE</scope>
</reference>
<dbReference type="EMBL" id="LAZR01014206">
    <property type="protein sequence ID" value="KKM18511.1"/>
    <property type="molecule type" value="Genomic_DNA"/>
</dbReference>
<dbReference type="AlphaFoldDB" id="A0A0F9HSY4"/>
<name>A0A0F9HSY4_9ZZZZ</name>
<sequence length="298" mass="32596">MSMTTASGALLKRSEIWASQLKEVLQDELNAQGWVNWLSEFPDGDTFTIPSIGESTVRDYVEDTEIVYDALDTGEFQFTITEYLSSGLYITEKARQDLFYASQLEASFVPSQARALAEKVETDVLALGAGGASGGQTAADTNSINGAEHRFIGTGTNETFAVADAAKALFGLKKANVPSTSLIAIVDPSVEYELNTLTNIVNMSNNPRWEGIIETGIGSGMRFIKNIFGFDFYVSNYLQPLTRRSLLPLQVVKRTSSSAPQVLICSRSWVRSARCRRLMASTTRTNSVKSMSRPPVTV</sequence>
<evidence type="ECO:0000313" key="1">
    <source>
        <dbReference type="EMBL" id="KKM18511.1"/>
    </source>
</evidence>
<accession>A0A0F9HSY4</accession>
<comment type="caution">
    <text evidence="1">The sequence shown here is derived from an EMBL/GenBank/DDBJ whole genome shotgun (WGS) entry which is preliminary data.</text>
</comment>
<protein>
    <submittedName>
        <fullName evidence="1">Uncharacterized protein</fullName>
    </submittedName>
</protein>
<gene>
    <name evidence="1" type="ORF">LCGC14_1664920</name>
</gene>
<proteinExistence type="predicted"/>